<dbReference type="AlphaFoldDB" id="A0A843B6L5"/>
<proteinExistence type="predicted"/>
<dbReference type="InterPro" id="IPR002477">
    <property type="entry name" value="Peptidoglycan-bd-like"/>
</dbReference>
<evidence type="ECO:0000313" key="4">
    <source>
        <dbReference type="Proteomes" id="UP000530032"/>
    </source>
</evidence>
<dbReference type="EMBL" id="JABBCQ020000033">
    <property type="protein sequence ID" value="MBI1627006.1"/>
    <property type="molecule type" value="Genomic_DNA"/>
</dbReference>
<dbReference type="PANTHER" id="PTHR35894:SF1">
    <property type="entry name" value="PHOSPHORIBULOKINASE _ URIDINE KINASE FAMILY"/>
    <property type="match status" value="1"/>
</dbReference>
<sequence>MSISPVYASLGLSRNPFPPTPDAGSYFFTPRLEEDFAEVAHCIEARKGFVLLTGEVGLGKSTMVRRLLDTLKDKKCRSSLVLNTFLQDSALLSAIQSDFGLPGSESVEQGLARLTEFLIARHQGGETSLLVIDDAQNLSVTSLELVRLLCNLETDQEKLLQILLVGQPELEQTLAAPELRQLKSRIVKHARLSCLRKEELARYFDFRANAAGAEGRLSIEREAVDVAFRATQGNLRQIHLIFDRCLYGLASARGSVITENLVQRAVSDLPVLENEASHAVVVTRPRSRWAWIAAGLLAGMTATVAVASWGLSNRQEISASGDQEPDVSMSAPVAQASAPTESLITTVNAKAQHAIAAPMLKTASRQKCEEQLKKQSVPARGETLKMQRLPQESSPQGSLKAMSKVCLFTENNESWVAWWGPSNAHHIIAGQIATRNLQLKLKGMGFLDVRELDDGLFGPKTAEALARFQQQQGFSATGKPDDLIFFLLEHPHVSAR</sequence>
<feature type="domain" description="AAA+ ATPase" evidence="2">
    <location>
        <begin position="46"/>
        <end position="202"/>
    </location>
</feature>
<dbReference type="Pfam" id="PF01471">
    <property type="entry name" value="PG_binding_1"/>
    <property type="match status" value="1"/>
</dbReference>
<dbReference type="InterPro" id="IPR049945">
    <property type="entry name" value="AAA_22"/>
</dbReference>
<dbReference type="InterPro" id="IPR027417">
    <property type="entry name" value="P-loop_NTPase"/>
</dbReference>
<gene>
    <name evidence="3" type="ORF">HF327_021275</name>
</gene>
<feature type="region of interest" description="Disordered" evidence="1">
    <location>
        <begin position="372"/>
        <end position="396"/>
    </location>
</feature>
<protein>
    <submittedName>
        <fullName evidence="3">AAA family ATPase</fullName>
    </submittedName>
</protein>
<reference evidence="3" key="1">
    <citation type="submission" date="2020-12" db="EMBL/GenBank/DDBJ databases">
        <title>Comamonas sp. nov., isolated from stream water.</title>
        <authorList>
            <person name="Park K.-H."/>
        </authorList>
    </citation>
    <scope>NUCLEOTIDE SEQUENCE</scope>
    <source>
        <strain evidence="3">EJ-4</strain>
    </source>
</reference>
<evidence type="ECO:0000313" key="3">
    <source>
        <dbReference type="EMBL" id="MBI1627006.1"/>
    </source>
</evidence>
<dbReference type="InterPro" id="IPR036366">
    <property type="entry name" value="PGBDSf"/>
</dbReference>
<dbReference type="SUPFAM" id="SSF47090">
    <property type="entry name" value="PGBD-like"/>
    <property type="match status" value="1"/>
</dbReference>
<dbReference type="PANTHER" id="PTHR35894">
    <property type="entry name" value="GENERAL SECRETION PATHWAY PROTEIN A-RELATED"/>
    <property type="match status" value="1"/>
</dbReference>
<dbReference type="RefSeq" id="WP_198462349.1">
    <property type="nucleotide sequence ID" value="NZ_JABBCQ020000033.1"/>
</dbReference>
<organism evidence="3 4">
    <name type="scientific">Comamonas suwonensis</name>
    <dbReference type="NCBI Taxonomy" id="2606214"/>
    <lineage>
        <taxon>Bacteria</taxon>
        <taxon>Pseudomonadati</taxon>
        <taxon>Pseudomonadota</taxon>
        <taxon>Betaproteobacteria</taxon>
        <taxon>Burkholderiales</taxon>
        <taxon>Comamonadaceae</taxon>
        <taxon>Comamonas</taxon>
    </lineage>
</organism>
<dbReference type="Gene3D" id="3.40.50.300">
    <property type="entry name" value="P-loop containing nucleotide triphosphate hydrolases"/>
    <property type="match status" value="1"/>
</dbReference>
<dbReference type="GO" id="GO:0016887">
    <property type="term" value="F:ATP hydrolysis activity"/>
    <property type="evidence" value="ECO:0007669"/>
    <property type="project" value="InterPro"/>
</dbReference>
<dbReference type="InterPro" id="IPR036365">
    <property type="entry name" value="PGBD-like_sf"/>
</dbReference>
<dbReference type="SMART" id="SM00382">
    <property type="entry name" value="AAA"/>
    <property type="match status" value="1"/>
</dbReference>
<dbReference type="InterPro" id="IPR003593">
    <property type="entry name" value="AAA+_ATPase"/>
</dbReference>
<keyword evidence="4" id="KW-1185">Reference proteome</keyword>
<dbReference type="SUPFAM" id="SSF52540">
    <property type="entry name" value="P-loop containing nucleoside triphosphate hydrolases"/>
    <property type="match status" value="1"/>
</dbReference>
<dbReference type="Proteomes" id="UP000530032">
    <property type="component" value="Unassembled WGS sequence"/>
</dbReference>
<dbReference type="Gene3D" id="1.10.101.10">
    <property type="entry name" value="PGBD-like superfamily/PGBD"/>
    <property type="match status" value="1"/>
</dbReference>
<comment type="caution">
    <text evidence="3">The sequence shown here is derived from an EMBL/GenBank/DDBJ whole genome shotgun (WGS) entry which is preliminary data.</text>
</comment>
<dbReference type="InterPro" id="IPR052026">
    <property type="entry name" value="ExeA_AAA_ATPase_DNA-bind"/>
</dbReference>
<dbReference type="Pfam" id="PF13401">
    <property type="entry name" value="AAA_22"/>
    <property type="match status" value="1"/>
</dbReference>
<evidence type="ECO:0000259" key="2">
    <source>
        <dbReference type="SMART" id="SM00382"/>
    </source>
</evidence>
<evidence type="ECO:0000256" key="1">
    <source>
        <dbReference type="SAM" id="MobiDB-lite"/>
    </source>
</evidence>
<name>A0A843B6L5_9BURK</name>
<accession>A0A843B6L5</accession>